<organism evidence="2 3">
    <name type="scientific">Anoxybacteroides voinovskiense</name>
    <dbReference type="NCBI Taxonomy" id="230470"/>
    <lineage>
        <taxon>Bacteria</taxon>
        <taxon>Bacillati</taxon>
        <taxon>Bacillota</taxon>
        <taxon>Bacilli</taxon>
        <taxon>Bacillales</taxon>
        <taxon>Anoxybacillaceae</taxon>
        <taxon>Anoxybacteroides</taxon>
    </lineage>
</organism>
<dbReference type="Pfam" id="PF23871">
    <property type="entry name" value="DUF7226"/>
    <property type="match status" value="1"/>
</dbReference>
<proteinExistence type="predicted"/>
<gene>
    <name evidence="2" type="ORF">GGR02_002205</name>
</gene>
<feature type="domain" description="DUF7226" evidence="1">
    <location>
        <begin position="2"/>
        <end position="48"/>
    </location>
</feature>
<sequence>MRNGQTVSKDFVVEKMKQHDLYGIASESTFQRRASTIIGWVKWIGDLPE</sequence>
<dbReference type="AlphaFoldDB" id="A0A840DWQ0"/>
<evidence type="ECO:0000259" key="1">
    <source>
        <dbReference type="Pfam" id="PF23871"/>
    </source>
</evidence>
<dbReference type="InterPro" id="IPR055650">
    <property type="entry name" value="DUF7226"/>
</dbReference>
<dbReference type="RefSeq" id="WP_183184748.1">
    <property type="nucleotide sequence ID" value="NZ_BMNP01000034.1"/>
</dbReference>
<dbReference type="Proteomes" id="UP000559598">
    <property type="component" value="Unassembled WGS sequence"/>
</dbReference>
<accession>A0A840DWQ0</accession>
<keyword evidence="3" id="KW-1185">Reference proteome</keyword>
<name>A0A840DWQ0_9BACL</name>
<protein>
    <recommendedName>
        <fullName evidence="1">DUF7226 domain-containing protein</fullName>
    </recommendedName>
</protein>
<evidence type="ECO:0000313" key="2">
    <source>
        <dbReference type="EMBL" id="MBB4074438.1"/>
    </source>
</evidence>
<comment type="caution">
    <text evidence="2">The sequence shown here is derived from an EMBL/GenBank/DDBJ whole genome shotgun (WGS) entry which is preliminary data.</text>
</comment>
<evidence type="ECO:0000313" key="3">
    <source>
        <dbReference type="Proteomes" id="UP000559598"/>
    </source>
</evidence>
<dbReference type="EMBL" id="JACIDE010000015">
    <property type="protein sequence ID" value="MBB4074438.1"/>
    <property type="molecule type" value="Genomic_DNA"/>
</dbReference>
<reference evidence="2 3" key="1">
    <citation type="submission" date="2020-08" db="EMBL/GenBank/DDBJ databases">
        <title>Genomic Encyclopedia of Type Strains, Phase IV (KMG-IV): sequencing the most valuable type-strain genomes for metagenomic binning, comparative biology and taxonomic classification.</title>
        <authorList>
            <person name="Goeker M."/>
        </authorList>
    </citation>
    <scope>NUCLEOTIDE SEQUENCE [LARGE SCALE GENOMIC DNA]</scope>
    <source>
        <strain evidence="2 3">DSM 17075</strain>
    </source>
</reference>